<dbReference type="AlphaFoldDB" id="R7ZW19"/>
<evidence type="ECO:0000313" key="9">
    <source>
        <dbReference type="EMBL" id="EON78282.1"/>
    </source>
</evidence>
<evidence type="ECO:0000313" key="10">
    <source>
        <dbReference type="Proteomes" id="UP000013909"/>
    </source>
</evidence>
<dbReference type="NCBIfam" id="TIGR04057">
    <property type="entry name" value="SusC_RagA_signa"/>
    <property type="match status" value="1"/>
</dbReference>
<evidence type="ECO:0000256" key="3">
    <source>
        <dbReference type="ARBA" id="ARBA00022452"/>
    </source>
</evidence>
<evidence type="ECO:0000256" key="1">
    <source>
        <dbReference type="ARBA" id="ARBA00004571"/>
    </source>
</evidence>
<evidence type="ECO:0000259" key="8">
    <source>
        <dbReference type="Pfam" id="PF07715"/>
    </source>
</evidence>
<keyword evidence="2 7" id="KW-0813">Transport</keyword>
<dbReference type="GO" id="GO:0009279">
    <property type="term" value="C:cell outer membrane"/>
    <property type="evidence" value="ECO:0007669"/>
    <property type="project" value="UniProtKB-SubCell"/>
</dbReference>
<keyword evidence="9" id="KW-0675">Receptor</keyword>
<dbReference type="FunFam" id="2.60.40.1120:FF:000003">
    <property type="entry name" value="Outer membrane protein Omp121"/>
    <property type="match status" value="1"/>
</dbReference>
<sequence>MLSRYFLSGFVVQMLIFNFVLAVNVNGQFKSINEVRVKIDKEVLTLQQFFSLVQKQTPFQFSYDQKDVDRSTLVYLEKTDGTVEDYLTDVSRQTAIGFRQLNHSINAKKLEKPNLTEAFEIADIAVRGIVRDDRGEALPGATVTVEGTTRGTVTDIDGRYSLEVPEGSVLVVSFIGYKPLRVPIGNRSEINITLEPDESSLQEVVVVGYGLQKKADLTGSIGSLKEEAFNKGVIVSPEQLLQGKIAGVNVTASSGEPGAASRMTIRGPGSVRTGSGPLFVVDGVALDNAATTIGAPDLGVSGSAPANPLNFLNPSDILSIDVLKDASATAIYGSRGANGVVLITTKKGDASDPKLNYSSGFAVSNVTKTIDVLNAQQFRDFTNQYGDTKNIGPTDTFWQDQIFRTGFTQDHNISYGGGTKNGNFFASLSALDQEGIVLNSSMKRYTARMNMAQRFVNDRLSFGINLTTSHTRNDSPPIGDNAGVGGDALSNALTANPTYPTRNPDGSAYLFPEGINPLMMMDLFTDFSKVNRVLGNIEVGFEILKGLEYRLNVAVDNSTGTRISQIGRHSVQRLPHPGGRLQDATTENGNFLTESFLNYGFTLGEGKHSFSILGGYSYQKFNNAFRFWSINNFATTEIEAYRNPGIGSDLSIGINRPGGGASVNELQSYFSRINYNFVEKYYLTATMRADGSSRFGGNNRYGYFPSFSAAWQLSSEGFLSGSSTLSNLRLRAGWGRTGNQDIPSYITQQQLTVNTGPGSGYALTPGANSPVSPGINFVRLQNPDIKWEVSTQTNIGFDFGFFGEELYGTVDVFRKVSSDILWETQTGVDPIVATSSFWSNYPMEIENSGIELALGYRKNISNELRLDVGGNISFLRNNVTNLPVTILRTGGISGPGLSGVQVNGFLNNYPVGTFWVHEWIGLNEAGLNRFRDVDGDGLITDADFVNGGSGLPRTIFGFYTSANYKRFDLTVNFNGVSGNRIYWNDENAYFNLPRLVAGNNVATRVLDFPEEARTNSASPSTRFIHDGSFLRLNNASLGYNFKTTGIDWLKNLRLTVTGQNLLTFTNYPGFDPEVDTPRSQGGFVSTGIDGTRYPTARGIVFGLNVTF</sequence>
<dbReference type="EMBL" id="AQHR01000040">
    <property type="protein sequence ID" value="EON78282.1"/>
    <property type="molecule type" value="Genomic_DNA"/>
</dbReference>
<dbReference type="STRING" id="1232681.ADIS_1145"/>
<dbReference type="PROSITE" id="PS00018">
    <property type="entry name" value="EF_HAND_1"/>
    <property type="match status" value="1"/>
</dbReference>
<comment type="similarity">
    <text evidence="7">Belongs to the TonB-dependent receptor family.</text>
</comment>
<proteinExistence type="inferred from homology"/>
<evidence type="ECO:0000256" key="7">
    <source>
        <dbReference type="PROSITE-ProRule" id="PRU01360"/>
    </source>
</evidence>
<accession>R7ZW19</accession>
<dbReference type="PROSITE" id="PS52016">
    <property type="entry name" value="TONB_DEPENDENT_REC_3"/>
    <property type="match status" value="1"/>
</dbReference>
<dbReference type="Gene3D" id="2.60.40.1120">
    <property type="entry name" value="Carboxypeptidase-like, regulatory domain"/>
    <property type="match status" value="1"/>
</dbReference>
<protein>
    <submittedName>
        <fullName evidence="9">TonB-dependent receptor</fullName>
    </submittedName>
</protein>
<evidence type="ECO:0000256" key="6">
    <source>
        <dbReference type="ARBA" id="ARBA00023237"/>
    </source>
</evidence>
<dbReference type="InterPro" id="IPR023996">
    <property type="entry name" value="TonB-dep_OMP_SusC/RagA"/>
</dbReference>
<organism evidence="9 10">
    <name type="scientific">Lunatimonas lonarensis</name>
    <dbReference type="NCBI Taxonomy" id="1232681"/>
    <lineage>
        <taxon>Bacteria</taxon>
        <taxon>Pseudomonadati</taxon>
        <taxon>Bacteroidota</taxon>
        <taxon>Cytophagia</taxon>
        <taxon>Cytophagales</taxon>
        <taxon>Cyclobacteriaceae</taxon>
    </lineage>
</organism>
<keyword evidence="5 7" id="KW-0472">Membrane</keyword>
<dbReference type="Gene3D" id="2.40.170.20">
    <property type="entry name" value="TonB-dependent receptor, beta-barrel domain"/>
    <property type="match status" value="1"/>
</dbReference>
<keyword evidence="3 7" id="KW-1134">Transmembrane beta strand</keyword>
<name>R7ZW19_9BACT</name>
<dbReference type="Proteomes" id="UP000013909">
    <property type="component" value="Unassembled WGS sequence"/>
</dbReference>
<dbReference type="InterPro" id="IPR008969">
    <property type="entry name" value="CarboxyPept-like_regulatory"/>
</dbReference>
<evidence type="ECO:0000256" key="5">
    <source>
        <dbReference type="ARBA" id="ARBA00023136"/>
    </source>
</evidence>
<reference evidence="9 10" key="1">
    <citation type="submission" date="2013-02" db="EMBL/GenBank/DDBJ databases">
        <title>A novel strain isolated from Lonar lake, Maharashtra, India.</title>
        <authorList>
            <person name="Singh A."/>
        </authorList>
    </citation>
    <scope>NUCLEOTIDE SEQUENCE [LARGE SCALE GENOMIC DNA]</scope>
    <source>
        <strain evidence="9 10">AK24</strain>
    </source>
</reference>
<comment type="caution">
    <text evidence="9">The sequence shown here is derived from an EMBL/GenBank/DDBJ whole genome shotgun (WGS) entry which is preliminary data.</text>
</comment>
<dbReference type="SUPFAM" id="SSF56935">
    <property type="entry name" value="Porins"/>
    <property type="match status" value="1"/>
</dbReference>
<dbReference type="InterPro" id="IPR012910">
    <property type="entry name" value="Plug_dom"/>
</dbReference>
<keyword evidence="4 7" id="KW-0812">Transmembrane</keyword>
<dbReference type="Gene3D" id="2.170.130.10">
    <property type="entry name" value="TonB-dependent receptor, plug domain"/>
    <property type="match status" value="1"/>
</dbReference>
<keyword evidence="10" id="KW-1185">Reference proteome</keyword>
<dbReference type="InterPro" id="IPR018247">
    <property type="entry name" value="EF_Hand_1_Ca_BS"/>
</dbReference>
<dbReference type="InterPro" id="IPR023997">
    <property type="entry name" value="TonB-dep_OMP_SusC/RagA_CS"/>
</dbReference>
<dbReference type="SUPFAM" id="SSF49464">
    <property type="entry name" value="Carboxypeptidase regulatory domain-like"/>
    <property type="match status" value="1"/>
</dbReference>
<keyword evidence="6 7" id="KW-0998">Cell outer membrane</keyword>
<dbReference type="InterPro" id="IPR037066">
    <property type="entry name" value="Plug_dom_sf"/>
</dbReference>
<dbReference type="InterPro" id="IPR039426">
    <property type="entry name" value="TonB-dep_rcpt-like"/>
</dbReference>
<gene>
    <name evidence="9" type="ORF">ADIS_1145</name>
</gene>
<evidence type="ECO:0000256" key="2">
    <source>
        <dbReference type="ARBA" id="ARBA00022448"/>
    </source>
</evidence>
<evidence type="ECO:0000256" key="4">
    <source>
        <dbReference type="ARBA" id="ARBA00022692"/>
    </source>
</evidence>
<comment type="subcellular location">
    <subcellularLocation>
        <location evidence="1 7">Cell outer membrane</location>
        <topology evidence="1 7">Multi-pass membrane protein</topology>
    </subcellularLocation>
</comment>
<dbReference type="InterPro" id="IPR036942">
    <property type="entry name" value="Beta-barrel_TonB_sf"/>
</dbReference>
<dbReference type="NCBIfam" id="TIGR04056">
    <property type="entry name" value="OMP_RagA_SusC"/>
    <property type="match status" value="1"/>
</dbReference>
<dbReference type="Pfam" id="PF07715">
    <property type="entry name" value="Plug"/>
    <property type="match status" value="1"/>
</dbReference>
<feature type="domain" description="TonB-dependent receptor plug" evidence="8">
    <location>
        <begin position="214"/>
        <end position="340"/>
    </location>
</feature>
<dbReference type="Pfam" id="PF13715">
    <property type="entry name" value="CarbopepD_reg_2"/>
    <property type="match status" value="1"/>
</dbReference>
<dbReference type="PATRIC" id="fig|1288963.3.peg.1142"/>